<dbReference type="Proteomes" id="UP000015105">
    <property type="component" value="Chromosome 4D"/>
</dbReference>
<keyword evidence="3" id="KW-1185">Reference proteome</keyword>
<name>A0A453IQ15_AEGTS</name>
<evidence type="ECO:0000256" key="1">
    <source>
        <dbReference type="SAM" id="MobiDB-lite"/>
    </source>
</evidence>
<feature type="region of interest" description="Disordered" evidence="1">
    <location>
        <begin position="18"/>
        <end position="94"/>
    </location>
</feature>
<feature type="compositionally biased region" description="Basic residues" evidence="1">
    <location>
        <begin position="66"/>
        <end position="94"/>
    </location>
</feature>
<reference evidence="3" key="1">
    <citation type="journal article" date="2014" name="Science">
        <title>Ancient hybridizations among the ancestral genomes of bread wheat.</title>
        <authorList>
            <consortium name="International Wheat Genome Sequencing Consortium,"/>
            <person name="Marcussen T."/>
            <person name="Sandve S.R."/>
            <person name="Heier L."/>
            <person name="Spannagl M."/>
            <person name="Pfeifer M."/>
            <person name="Jakobsen K.S."/>
            <person name="Wulff B.B."/>
            <person name="Steuernagel B."/>
            <person name="Mayer K.F."/>
            <person name="Olsen O.A."/>
        </authorList>
    </citation>
    <scope>NUCLEOTIDE SEQUENCE [LARGE SCALE GENOMIC DNA]</scope>
    <source>
        <strain evidence="3">cv. AL8/78</strain>
    </source>
</reference>
<reference evidence="2" key="3">
    <citation type="journal article" date="2017" name="Nature">
        <title>Genome sequence of the progenitor of the wheat D genome Aegilops tauschii.</title>
        <authorList>
            <person name="Luo M.C."/>
            <person name="Gu Y.Q."/>
            <person name="Puiu D."/>
            <person name="Wang H."/>
            <person name="Twardziok S.O."/>
            <person name="Deal K.R."/>
            <person name="Huo N."/>
            <person name="Zhu T."/>
            <person name="Wang L."/>
            <person name="Wang Y."/>
            <person name="McGuire P.E."/>
            <person name="Liu S."/>
            <person name="Long H."/>
            <person name="Ramasamy R.K."/>
            <person name="Rodriguez J.C."/>
            <person name="Van S.L."/>
            <person name="Yuan L."/>
            <person name="Wang Z."/>
            <person name="Xia Z."/>
            <person name="Xiao L."/>
            <person name="Anderson O.D."/>
            <person name="Ouyang S."/>
            <person name="Liang Y."/>
            <person name="Zimin A.V."/>
            <person name="Pertea G."/>
            <person name="Qi P."/>
            <person name="Bennetzen J.L."/>
            <person name="Dai X."/>
            <person name="Dawson M.W."/>
            <person name="Muller H.G."/>
            <person name="Kugler K."/>
            <person name="Rivarola-Duarte L."/>
            <person name="Spannagl M."/>
            <person name="Mayer K.F.X."/>
            <person name="Lu F.H."/>
            <person name="Bevan M.W."/>
            <person name="Leroy P."/>
            <person name="Li P."/>
            <person name="You F.M."/>
            <person name="Sun Q."/>
            <person name="Liu Z."/>
            <person name="Lyons E."/>
            <person name="Wicker T."/>
            <person name="Salzberg S.L."/>
            <person name="Devos K.M."/>
            <person name="Dvorak J."/>
        </authorList>
    </citation>
    <scope>NUCLEOTIDE SEQUENCE [LARGE SCALE GENOMIC DNA]</scope>
    <source>
        <strain evidence="2">cv. AL8/78</strain>
    </source>
</reference>
<reference evidence="2" key="4">
    <citation type="submission" date="2019-03" db="UniProtKB">
        <authorList>
            <consortium name="EnsemblPlants"/>
        </authorList>
    </citation>
    <scope>IDENTIFICATION</scope>
</reference>
<dbReference type="AlphaFoldDB" id="A0A453IQ15"/>
<evidence type="ECO:0000313" key="2">
    <source>
        <dbReference type="EnsemblPlants" id="AET4Gv20633100.1"/>
    </source>
</evidence>
<reference evidence="2" key="5">
    <citation type="journal article" date="2021" name="G3 (Bethesda)">
        <title>Aegilops tauschii genome assembly Aet v5.0 features greater sequence contiguity and improved annotation.</title>
        <authorList>
            <person name="Wang L."/>
            <person name="Zhu T."/>
            <person name="Rodriguez J.C."/>
            <person name="Deal K.R."/>
            <person name="Dubcovsky J."/>
            <person name="McGuire P.E."/>
            <person name="Lux T."/>
            <person name="Spannagl M."/>
            <person name="Mayer K.F.X."/>
            <person name="Baldrich P."/>
            <person name="Meyers B.C."/>
            <person name="Huo N."/>
            <person name="Gu Y.Q."/>
            <person name="Zhou H."/>
            <person name="Devos K.M."/>
            <person name="Bennetzen J.L."/>
            <person name="Unver T."/>
            <person name="Budak H."/>
            <person name="Gulick P.J."/>
            <person name="Galiba G."/>
            <person name="Kalapos B."/>
            <person name="Nelson D.R."/>
            <person name="Li P."/>
            <person name="You F.M."/>
            <person name="Luo M.C."/>
            <person name="Dvorak J."/>
        </authorList>
    </citation>
    <scope>NUCLEOTIDE SEQUENCE [LARGE SCALE GENOMIC DNA]</scope>
    <source>
        <strain evidence="2">cv. AL8/78</strain>
    </source>
</reference>
<accession>A0A453IQ15</accession>
<reference evidence="3" key="2">
    <citation type="journal article" date="2017" name="Nat. Plants">
        <title>The Aegilops tauschii genome reveals multiple impacts of transposons.</title>
        <authorList>
            <person name="Zhao G."/>
            <person name="Zou C."/>
            <person name="Li K."/>
            <person name="Wang K."/>
            <person name="Li T."/>
            <person name="Gao L."/>
            <person name="Zhang X."/>
            <person name="Wang H."/>
            <person name="Yang Z."/>
            <person name="Liu X."/>
            <person name="Jiang W."/>
            <person name="Mao L."/>
            <person name="Kong X."/>
            <person name="Jiao Y."/>
            <person name="Jia J."/>
        </authorList>
    </citation>
    <scope>NUCLEOTIDE SEQUENCE [LARGE SCALE GENOMIC DNA]</scope>
    <source>
        <strain evidence="3">cv. AL8/78</strain>
    </source>
</reference>
<sequence length="94" mass="11084">RGRIFLIQIQHRLTVTDQAQVNRFGRRDAPLHQRQAGGDAPARRDIGPSPSERHDLAPNPTTRTEKKQKSRAHHHRHHTPLPPRHRRLPRHRHR</sequence>
<proteinExistence type="predicted"/>
<protein>
    <submittedName>
        <fullName evidence="2">Uncharacterized protein</fullName>
    </submittedName>
</protein>
<evidence type="ECO:0000313" key="3">
    <source>
        <dbReference type="Proteomes" id="UP000015105"/>
    </source>
</evidence>
<dbReference type="Gramene" id="AET4Gv20633100.1">
    <property type="protein sequence ID" value="AET4Gv20633100.1"/>
    <property type="gene ID" value="AET4Gv20633100"/>
</dbReference>
<feature type="compositionally biased region" description="Basic and acidic residues" evidence="1">
    <location>
        <begin position="41"/>
        <end position="56"/>
    </location>
</feature>
<dbReference type="EnsemblPlants" id="AET4Gv20633100.1">
    <property type="protein sequence ID" value="AET4Gv20633100.1"/>
    <property type="gene ID" value="AET4Gv20633100"/>
</dbReference>
<organism evidence="2 3">
    <name type="scientific">Aegilops tauschii subsp. strangulata</name>
    <name type="common">Goatgrass</name>
    <dbReference type="NCBI Taxonomy" id="200361"/>
    <lineage>
        <taxon>Eukaryota</taxon>
        <taxon>Viridiplantae</taxon>
        <taxon>Streptophyta</taxon>
        <taxon>Embryophyta</taxon>
        <taxon>Tracheophyta</taxon>
        <taxon>Spermatophyta</taxon>
        <taxon>Magnoliopsida</taxon>
        <taxon>Liliopsida</taxon>
        <taxon>Poales</taxon>
        <taxon>Poaceae</taxon>
        <taxon>BOP clade</taxon>
        <taxon>Pooideae</taxon>
        <taxon>Triticodae</taxon>
        <taxon>Triticeae</taxon>
        <taxon>Triticinae</taxon>
        <taxon>Aegilops</taxon>
    </lineage>
</organism>